<evidence type="ECO:0000259" key="4">
    <source>
        <dbReference type="PROSITE" id="PS50043"/>
    </source>
</evidence>
<dbReference type="Gene3D" id="1.10.10.10">
    <property type="entry name" value="Winged helix-like DNA-binding domain superfamily/Winged helix DNA-binding domain"/>
    <property type="match status" value="1"/>
</dbReference>
<keyword evidence="6" id="KW-1185">Reference proteome</keyword>
<dbReference type="RefSeq" id="WP_065728466.1">
    <property type="nucleotide sequence ID" value="NZ_CP016428.1"/>
</dbReference>
<evidence type="ECO:0000313" key="6">
    <source>
        <dbReference type="Proteomes" id="UP000092839"/>
    </source>
</evidence>
<reference evidence="5 6" key="1">
    <citation type="submission" date="2016-07" db="EMBL/GenBank/DDBJ databases">
        <title>Complete genome sequence of Bradyrhizobium icense LMTR 13T, a potential inoculant strain isolated from lima bean (Phaseolus lunatus) in Peru.</title>
        <authorList>
            <person name="Ormeno-Orrillo E."/>
            <person name="Duran D."/>
            <person name="Rogel M.A."/>
            <person name="Rey L."/>
            <person name="Imperial J."/>
            <person name="Ruiz-Argueso T."/>
            <person name="Martinez-Romero E."/>
        </authorList>
    </citation>
    <scope>NUCLEOTIDE SEQUENCE [LARGE SCALE GENOMIC DNA]</scope>
    <source>
        <strain evidence="5 6">LMTR 13</strain>
    </source>
</reference>
<dbReference type="Proteomes" id="UP000092839">
    <property type="component" value="Chromosome"/>
</dbReference>
<dbReference type="KEGG" id="bic:LMTR13_14485"/>
<evidence type="ECO:0000313" key="5">
    <source>
        <dbReference type="EMBL" id="ANW01198.1"/>
    </source>
</evidence>
<dbReference type="OrthoDB" id="9782655at2"/>
<dbReference type="InterPro" id="IPR036388">
    <property type="entry name" value="WH-like_DNA-bd_sf"/>
</dbReference>
<dbReference type="InterPro" id="IPR000792">
    <property type="entry name" value="Tscrpt_reg_LuxR_C"/>
</dbReference>
<dbReference type="AlphaFoldDB" id="A0A1B1UEK4"/>
<protein>
    <recommendedName>
        <fullName evidence="4">HTH luxR-type domain-containing protein</fullName>
    </recommendedName>
</protein>
<dbReference type="PANTHER" id="PTHR44688:SF16">
    <property type="entry name" value="DNA-BINDING TRANSCRIPTIONAL ACTIVATOR DEVR_DOSR"/>
    <property type="match status" value="1"/>
</dbReference>
<dbReference type="PRINTS" id="PR00038">
    <property type="entry name" value="HTHLUXR"/>
</dbReference>
<gene>
    <name evidence="5" type="ORF">LMTR13_14485</name>
</gene>
<organism evidence="5 6">
    <name type="scientific">Bradyrhizobium icense</name>
    <dbReference type="NCBI Taxonomy" id="1274631"/>
    <lineage>
        <taxon>Bacteria</taxon>
        <taxon>Pseudomonadati</taxon>
        <taxon>Pseudomonadota</taxon>
        <taxon>Alphaproteobacteria</taxon>
        <taxon>Hyphomicrobiales</taxon>
        <taxon>Nitrobacteraceae</taxon>
        <taxon>Bradyrhizobium</taxon>
    </lineage>
</organism>
<dbReference type="Pfam" id="PF00196">
    <property type="entry name" value="GerE"/>
    <property type="match status" value="1"/>
</dbReference>
<dbReference type="GO" id="GO:0006355">
    <property type="term" value="P:regulation of DNA-templated transcription"/>
    <property type="evidence" value="ECO:0007669"/>
    <property type="project" value="InterPro"/>
</dbReference>
<dbReference type="CDD" id="cd06170">
    <property type="entry name" value="LuxR_C_like"/>
    <property type="match status" value="1"/>
</dbReference>
<keyword evidence="1" id="KW-0805">Transcription regulation</keyword>
<dbReference type="SUPFAM" id="SSF46894">
    <property type="entry name" value="C-terminal effector domain of the bipartite response regulators"/>
    <property type="match status" value="1"/>
</dbReference>
<dbReference type="PROSITE" id="PS50043">
    <property type="entry name" value="HTH_LUXR_2"/>
    <property type="match status" value="1"/>
</dbReference>
<dbReference type="PANTHER" id="PTHR44688">
    <property type="entry name" value="DNA-BINDING TRANSCRIPTIONAL ACTIVATOR DEVR_DOSR"/>
    <property type="match status" value="1"/>
</dbReference>
<evidence type="ECO:0000256" key="2">
    <source>
        <dbReference type="ARBA" id="ARBA00023125"/>
    </source>
</evidence>
<dbReference type="SMART" id="SM00421">
    <property type="entry name" value="HTH_LUXR"/>
    <property type="match status" value="1"/>
</dbReference>
<keyword evidence="2" id="KW-0238">DNA-binding</keyword>
<keyword evidence="3" id="KW-0804">Transcription</keyword>
<dbReference type="InterPro" id="IPR016032">
    <property type="entry name" value="Sig_transdc_resp-reg_C-effctor"/>
</dbReference>
<dbReference type="STRING" id="1274631.LMTR13_14485"/>
<proteinExistence type="predicted"/>
<evidence type="ECO:0000256" key="3">
    <source>
        <dbReference type="ARBA" id="ARBA00023163"/>
    </source>
</evidence>
<name>A0A1B1UEK4_9BRAD</name>
<dbReference type="EMBL" id="CP016428">
    <property type="protein sequence ID" value="ANW01198.1"/>
    <property type="molecule type" value="Genomic_DNA"/>
</dbReference>
<feature type="domain" description="HTH luxR-type" evidence="4">
    <location>
        <begin position="39"/>
        <end position="104"/>
    </location>
</feature>
<dbReference type="GO" id="GO:0003677">
    <property type="term" value="F:DNA binding"/>
    <property type="evidence" value="ECO:0007669"/>
    <property type="project" value="UniProtKB-KW"/>
</dbReference>
<accession>A0A1B1UEK4</accession>
<evidence type="ECO:0000256" key="1">
    <source>
        <dbReference type="ARBA" id="ARBA00023015"/>
    </source>
</evidence>
<sequence>MGPRVDAKPINSDQLLDAIKRAMTQYNHTRAEAKLAEAVSVRLERLTDREREVFRLVIEGRTNREIASELGTTERTIKAHRQKVMEKMEAHSVPELVTIASRLEWRGGFDNPKAGAEQ</sequence>